<dbReference type="InterPro" id="IPR010730">
    <property type="entry name" value="HET"/>
</dbReference>
<dbReference type="PANTHER" id="PTHR33112:SF9">
    <property type="entry name" value="HETEROKARYON INCOMPATIBILITY DOMAIN-CONTAINING PROTEIN"/>
    <property type="match status" value="1"/>
</dbReference>
<dbReference type="AlphaFoldDB" id="A0A6A5ZFE2"/>
<feature type="domain" description="Heterokaryon incompatibility" evidence="2">
    <location>
        <begin position="208"/>
        <end position="359"/>
    </location>
</feature>
<organism evidence="3 4">
    <name type="scientific">Lophiotrema nucula</name>
    <dbReference type="NCBI Taxonomy" id="690887"/>
    <lineage>
        <taxon>Eukaryota</taxon>
        <taxon>Fungi</taxon>
        <taxon>Dikarya</taxon>
        <taxon>Ascomycota</taxon>
        <taxon>Pezizomycotina</taxon>
        <taxon>Dothideomycetes</taxon>
        <taxon>Pleosporomycetidae</taxon>
        <taxon>Pleosporales</taxon>
        <taxon>Lophiotremataceae</taxon>
        <taxon>Lophiotrema</taxon>
    </lineage>
</organism>
<name>A0A6A5ZFE2_9PLEO</name>
<reference evidence="3" key="1">
    <citation type="journal article" date="2020" name="Stud. Mycol.">
        <title>101 Dothideomycetes genomes: a test case for predicting lifestyles and emergence of pathogens.</title>
        <authorList>
            <person name="Haridas S."/>
            <person name="Albert R."/>
            <person name="Binder M."/>
            <person name="Bloem J."/>
            <person name="Labutti K."/>
            <person name="Salamov A."/>
            <person name="Andreopoulos B."/>
            <person name="Baker S."/>
            <person name="Barry K."/>
            <person name="Bills G."/>
            <person name="Bluhm B."/>
            <person name="Cannon C."/>
            <person name="Castanera R."/>
            <person name="Culley D."/>
            <person name="Daum C."/>
            <person name="Ezra D."/>
            <person name="Gonzalez J."/>
            <person name="Henrissat B."/>
            <person name="Kuo A."/>
            <person name="Liang C."/>
            <person name="Lipzen A."/>
            <person name="Lutzoni F."/>
            <person name="Magnuson J."/>
            <person name="Mondo S."/>
            <person name="Nolan M."/>
            <person name="Ohm R."/>
            <person name="Pangilinan J."/>
            <person name="Park H.-J."/>
            <person name="Ramirez L."/>
            <person name="Alfaro M."/>
            <person name="Sun H."/>
            <person name="Tritt A."/>
            <person name="Yoshinaga Y."/>
            <person name="Zwiers L.-H."/>
            <person name="Turgeon B."/>
            <person name="Goodwin S."/>
            <person name="Spatafora J."/>
            <person name="Crous P."/>
            <person name="Grigoriev I."/>
        </authorList>
    </citation>
    <scope>NUCLEOTIDE SEQUENCE</scope>
    <source>
        <strain evidence="3">CBS 627.86</strain>
    </source>
</reference>
<protein>
    <submittedName>
        <fullName evidence="3">Heterokaryon incompatibility protein-domain-containing protein</fullName>
    </submittedName>
</protein>
<dbReference type="Pfam" id="PF06985">
    <property type="entry name" value="HET"/>
    <property type="match status" value="1"/>
</dbReference>
<dbReference type="OrthoDB" id="5125733at2759"/>
<evidence type="ECO:0000313" key="4">
    <source>
        <dbReference type="Proteomes" id="UP000799770"/>
    </source>
</evidence>
<gene>
    <name evidence="3" type="ORF">BDV96DRAFT_489811</name>
</gene>
<evidence type="ECO:0000259" key="2">
    <source>
        <dbReference type="Pfam" id="PF06985"/>
    </source>
</evidence>
<dbReference type="PANTHER" id="PTHR33112">
    <property type="entry name" value="DOMAIN PROTEIN, PUTATIVE-RELATED"/>
    <property type="match status" value="1"/>
</dbReference>
<sequence>MPLSKTLRSARRQTSGSSAQPRRRVCRTCNNLDPRGHTSSVYQTESKQGAISALTLVVDALALERTKTPQERGCRYCTVLVQALDEFYEGWRGCRARITVEIREKGSIRVGIEGEKWAGELIEIYARAASRAPWPTLGTAHPIPSNSGSDDTFDFARRCIQDCLTNSKHGACQPSPTSVPVGPKRLVDVGRVTSPIRLIDTQGKWFQYATLSHCWGTGPILTATKANWKKLTSNIPFDALPPLFQDAIIITRQLGLRYIWIDSLCIIQDSTRDWETESSKMGSIYEFSYITISATGAADGSARCLADRRKPIRIDYENTSHKEFALRARKTLDQHPDLNEGKPAKPTGALMRRAWALQEHVLSTRVLHYTATELLFECKTSHRCECSPARRIYPTTPALIPKAIAQQSKHSYGVWEAWQRIVEQYSQRDLTVANDKLPAISGIAHKIKDATGSSYLAGLWKENLASDLLWSSSALVTQVYASDTYRAPTFSWSSLDTAVTYYAPDEDERAVFTPTVKLRSSSIALSGLNALGTVTDGSVMLRGACLPAILSSQLKDNSWEYTLLIKGTSAIRVSHDCMLGANEDTTTSTQEPTVRRANLGFELKPFRAPVLCLSVARYDGWLSGLVLGKSNRVKDAYERLGTFSAGVEAFRKAEEKNLLLV</sequence>
<accession>A0A6A5ZFE2</accession>
<dbReference type="Proteomes" id="UP000799770">
    <property type="component" value="Unassembled WGS sequence"/>
</dbReference>
<keyword evidence="4" id="KW-1185">Reference proteome</keyword>
<evidence type="ECO:0000313" key="3">
    <source>
        <dbReference type="EMBL" id="KAF2117925.1"/>
    </source>
</evidence>
<evidence type="ECO:0000256" key="1">
    <source>
        <dbReference type="SAM" id="MobiDB-lite"/>
    </source>
</evidence>
<feature type="region of interest" description="Disordered" evidence="1">
    <location>
        <begin position="1"/>
        <end position="23"/>
    </location>
</feature>
<proteinExistence type="predicted"/>
<dbReference type="EMBL" id="ML977318">
    <property type="protein sequence ID" value="KAF2117925.1"/>
    <property type="molecule type" value="Genomic_DNA"/>
</dbReference>